<protein>
    <submittedName>
        <fullName evidence="2">Uncharacterized protein</fullName>
    </submittedName>
</protein>
<evidence type="ECO:0000313" key="2">
    <source>
        <dbReference type="EMBL" id="KAK9682406.1"/>
    </source>
</evidence>
<gene>
    <name evidence="2" type="ORF">RND81_10G071700</name>
</gene>
<comment type="caution">
    <text evidence="2">The sequence shown here is derived from an EMBL/GenBank/DDBJ whole genome shotgun (WGS) entry which is preliminary data.</text>
</comment>
<evidence type="ECO:0000313" key="3">
    <source>
        <dbReference type="Proteomes" id="UP001443914"/>
    </source>
</evidence>
<reference evidence="2" key="1">
    <citation type="submission" date="2024-03" db="EMBL/GenBank/DDBJ databases">
        <title>WGS assembly of Saponaria officinalis var. Norfolk2.</title>
        <authorList>
            <person name="Jenkins J."/>
            <person name="Shu S."/>
            <person name="Grimwood J."/>
            <person name="Barry K."/>
            <person name="Goodstein D."/>
            <person name="Schmutz J."/>
            <person name="Leebens-Mack J."/>
            <person name="Osbourn A."/>
        </authorList>
    </citation>
    <scope>NUCLEOTIDE SEQUENCE [LARGE SCALE GENOMIC DNA]</scope>
    <source>
        <strain evidence="2">JIC</strain>
    </source>
</reference>
<accession>A0AAW1I0B3</accession>
<dbReference type="AlphaFoldDB" id="A0AAW1I0B3"/>
<feature type="signal peptide" evidence="1">
    <location>
        <begin position="1"/>
        <end position="25"/>
    </location>
</feature>
<proteinExistence type="predicted"/>
<keyword evidence="3" id="KW-1185">Reference proteome</keyword>
<evidence type="ECO:0000256" key="1">
    <source>
        <dbReference type="SAM" id="SignalP"/>
    </source>
</evidence>
<dbReference type="Proteomes" id="UP001443914">
    <property type="component" value="Unassembled WGS sequence"/>
</dbReference>
<sequence length="77" mass="8389">MSKKTCYVSLFVVLIIFMCCGLDDGRQINNVEVGHTGLEPQGICYIQEFGCTPHNCKVKCGISIFSCADENLCCCGS</sequence>
<dbReference type="EMBL" id="JBDFQZ010000010">
    <property type="protein sequence ID" value="KAK9682406.1"/>
    <property type="molecule type" value="Genomic_DNA"/>
</dbReference>
<name>A0AAW1I0B3_SAPOF</name>
<organism evidence="2 3">
    <name type="scientific">Saponaria officinalis</name>
    <name type="common">Common soapwort</name>
    <name type="synonym">Lychnis saponaria</name>
    <dbReference type="NCBI Taxonomy" id="3572"/>
    <lineage>
        <taxon>Eukaryota</taxon>
        <taxon>Viridiplantae</taxon>
        <taxon>Streptophyta</taxon>
        <taxon>Embryophyta</taxon>
        <taxon>Tracheophyta</taxon>
        <taxon>Spermatophyta</taxon>
        <taxon>Magnoliopsida</taxon>
        <taxon>eudicotyledons</taxon>
        <taxon>Gunneridae</taxon>
        <taxon>Pentapetalae</taxon>
        <taxon>Caryophyllales</taxon>
        <taxon>Caryophyllaceae</taxon>
        <taxon>Caryophylleae</taxon>
        <taxon>Saponaria</taxon>
    </lineage>
</organism>
<feature type="chain" id="PRO_5043923476" evidence="1">
    <location>
        <begin position="26"/>
        <end position="77"/>
    </location>
</feature>
<keyword evidence="1" id="KW-0732">Signal</keyword>